<dbReference type="PANTHER" id="PTHR34220:SF7">
    <property type="entry name" value="SENSOR HISTIDINE KINASE YPDA"/>
    <property type="match status" value="1"/>
</dbReference>
<evidence type="ECO:0000313" key="12">
    <source>
        <dbReference type="Proteomes" id="UP000831537"/>
    </source>
</evidence>
<keyword evidence="7" id="KW-0902">Two-component regulatory system</keyword>
<keyword evidence="12" id="KW-1185">Reference proteome</keyword>
<dbReference type="Gene3D" id="6.10.340.10">
    <property type="match status" value="1"/>
</dbReference>
<keyword evidence="6" id="KW-0067">ATP-binding</keyword>
<keyword evidence="9" id="KW-0472">Membrane</keyword>
<keyword evidence="4" id="KW-0547">Nucleotide-binding</keyword>
<evidence type="ECO:0000259" key="10">
    <source>
        <dbReference type="PROSITE" id="PS50109"/>
    </source>
</evidence>
<dbReference type="EMBL" id="CP095071">
    <property type="protein sequence ID" value="UOQ86760.1"/>
    <property type="molecule type" value="Genomic_DNA"/>
</dbReference>
<evidence type="ECO:0000256" key="2">
    <source>
        <dbReference type="ARBA" id="ARBA00012438"/>
    </source>
</evidence>
<feature type="transmembrane region" description="Helical" evidence="9">
    <location>
        <begin position="16"/>
        <end position="36"/>
    </location>
</feature>
<dbReference type="InterPro" id="IPR050640">
    <property type="entry name" value="Bact_2-comp_sensor_kinase"/>
</dbReference>
<dbReference type="Pfam" id="PF02518">
    <property type="entry name" value="HATPase_c"/>
    <property type="match status" value="1"/>
</dbReference>
<evidence type="ECO:0000256" key="3">
    <source>
        <dbReference type="ARBA" id="ARBA00022679"/>
    </source>
</evidence>
<feature type="transmembrane region" description="Helical" evidence="9">
    <location>
        <begin position="280"/>
        <end position="303"/>
    </location>
</feature>
<gene>
    <name evidence="11" type="ORF">MUN87_07700</name>
</gene>
<dbReference type="InterPro" id="IPR005467">
    <property type="entry name" value="His_kinase_dom"/>
</dbReference>
<evidence type="ECO:0000256" key="1">
    <source>
        <dbReference type="ARBA" id="ARBA00000085"/>
    </source>
</evidence>
<dbReference type="Gene3D" id="3.30.565.10">
    <property type="entry name" value="Histidine kinase-like ATPase, C-terminal domain"/>
    <property type="match status" value="1"/>
</dbReference>
<evidence type="ECO:0000256" key="9">
    <source>
        <dbReference type="SAM" id="Phobius"/>
    </source>
</evidence>
<dbReference type="SUPFAM" id="SSF55874">
    <property type="entry name" value="ATPase domain of HSP90 chaperone/DNA topoisomerase II/histidine kinase"/>
    <property type="match status" value="1"/>
</dbReference>
<reference evidence="11 12" key="1">
    <citation type="submission" date="2022-04" db="EMBL/GenBank/DDBJ databases">
        <title>Gracilibacillus sp. isolated from saltern.</title>
        <authorList>
            <person name="Won M."/>
            <person name="Lee C.-M."/>
            <person name="Woen H.-Y."/>
            <person name="Kwon S.-W."/>
        </authorList>
    </citation>
    <scope>NUCLEOTIDE SEQUENCE [LARGE SCALE GENOMIC DNA]</scope>
    <source>
        <strain evidence="11 12">SSPM10-3</strain>
    </source>
</reference>
<dbReference type="PRINTS" id="PR00344">
    <property type="entry name" value="BCTRLSENSOR"/>
</dbReference>
<dbReference type="InterPro" id="IPR036890">
    <property type="entry name" value="HATPase_C_sf"/>
</dbReference>
<dbReference type="Proteomes" id="UP000831537">
    <property type="component" value="Chromosome"/>
</dbReference>
<feature type="domain" description="Histidine kinase" evidence="10">
    <location>
        <begin position="466"/>
        <end position="569"/>
    </location>
</feature>
<dbReference type="InterPro" id="IPR003594">
    <property type="entry name" value="HATPase_dom"/>
</dbReference>
<organism evidence="11 12">
    <name type="scientific">Gracilibacillus salinarum</name>
    <dbReference type="NCBI Taxonomy" id="2932255"/>
    <lineage>
        <taxon>Bacteria</taxon>
        <taxon>Bacillati</taxon>
        <taxon>Bacillota</taxon>
        <taxon>Bacilli</taxon>
        <taxon>Bacillales</taxon>
        <taxon>Bacillaceae</taxon>
        <taxon>Gracilibacillus</taxon>
    </lineage>
</organism>
<keyword evidence="3" id="KW-0808">Transferase</keyword>
<dbReference type="Pfam" id="PF06580">
    <property type="entry name" value="His_kinase"/>
    <property type="match status" value="1"/>
</dbReference>
<dbReference type="RefSeq" id="WP_244747124.1">
    <property type="nucleotide sequence ID" value="NZ_CP095071.1"/>
</dbReference>
<keyword evidence="8" id="KW-0175">Coiled coil</keyword>
<keyword evidence="5 11" id="KW-0418">Kinase</keyword>
<dbReference type="GO" id="GO:0016301">
    <property type="term" value="F:kinase activity"/>
    <property type="evidence" value="ECO:0007669"/>
    <property type="project" value="UniProtKB-KW"/>
</dbReference>
<evidence type="ECO:0000256" key="5">
    <source>
        <dbReference type="ARBA" id="ARBA00022777"/>
    </source>
</evidence>
<evidence type="ECO:0000313" key="11">
    <source>
        <dbReference type="EMBL" id="UOQ86760.1"/>
    </source>
</evidence>
<dbReference type="InterPro" id="IPR004358">
    <property type="entry name" value="Sig_transdc_His_kin-like_C"/>
</dbReference>
<dbReference type="PANTHER" id="PTHR34220">
    <property type="entry name" value="SENSOR HISTIDINE KINASE YPDA"/>
    <property type="match status" value="1"/>
</dbReference>
<protein>
    <recommendedName>
        <fullName evidence="2">histidine kinase</fullName>
        <ecNumber evidence="2">2.7.13.3</ecNumber>
    </recommendedName>
</protein>
<dbReference type="InterPro" id="IPR010559">
    <property type="entry name" value="Sig_transdc_His_kin_internal"/>
</dbReference>
<dbReference type="SMART" id="SM00387">
    <property type="entry name" value="HATPase_c"/>
    <property type="match status" value="1"/>
</dbReference>
<keyword evidence="9" id="KW-1133">Transmembrane helix</keyword>
<evidence type="ECO:0000256" key="6">
    <source>
        <dbReference type="ARBA" id="ARBA00022840"/>
    </source>
</evidence>
<evidence type="ECO:0000256" key="7">
    <source>
        <dbReference type="ARBA" id="ARBA00023012"/>
    </source>
</evidence>
<name>A0ABY4GRJ6_9BACI</name>
<evidence type="ECO:0000256" key="4">
    <source>
        <dbReference type="ARBA" id="ARBA00022741"/>
    </source>
</evidence>
<dbReference type="PROSITE" id="PS50109">
    <property type="entry name" value="HIS_KIN"/>
    <property type="match status" value="1"/>
</dbReference>
<evidence type="ECO:0000256" key="8">
    <source>
        <dbReference type="SAM" id="Coils"/>
    </source>
</evidence>
<proteinExistence type="predicted"/>
<dbReference type="EC" id="2.7.13.3" evidence="2"/>
<sequence>MKSPFSFDNISLKNRISLVFAISTFLLLMCTIIISYQAMSNILTNKLHDTFSSNLRQIRLSIEDTVDDLNYVAQQIAFSENIGYKLENYLQYPPSFDRVKMYEDIKNEINVITFSNPGIGLSLLYNKQQDHYLFYNYGVKQEFSLSHDPLLAEGYNMHTYGPHISMEKYKDNYVLSTSRQLDVRFSDQIYIYLESNLDFTNDLLEVGSVMNNANYMMLDENHNIIYSENATFPRNSTFPSNKQGFGKQNGFYWFEESTKKGWSIVALIPIAEYNQEMNQWAILMLYIAILFVLISLLVSWLLWKTLYKPMNEFRHEIKLMGDNNFHSEVVNTKIPEFVDLIDHFRDMRGQIVALIHEIEKKERMRADLEVEKLKHQINPHFLMNTLDTAKWLAISGDKQELTSLLTSLNKLLHYNMGKLGILSTLQDELESMQQYLVLQQIRYDFEFETSLFVKEEVLQAPLPRFILQPIVENALYHGLVDEGTISITVKLERLQLVIDIADDGKGMTPQQVEELLHKQTIKQTNQGMGIGLNYVKRVLERTYGADARMEIASLVGKGTVVTLRIPYIKGEKA</sequence>
<keyword evidence="9" id="KW-0812">Transmembrane</keyword>
<feature type="coiled-coil region" evidence="8">
    <location>
        <begin position="351"/>
        <end position="378"/>
    </location>
</feature>
<accession>A0ABY4GRJ6</accession>
<comment type="catalytic activity">
    <reaction evidence="1">
        <text>ATP + protein L-histidine = ADP + protein N-phospho-L-histidine.</text>
        <dbReference type="EC" id="2.7.13.3"/>
    </reaction>
</comment>